<proteinExistence type="predicted"/>
<accession>A0ACC6PI49</accession>
<organism evidence="1 2">
    <name type="scientific">Saccharibacillus sacchari</name>
    <dbReference type="NCBI Taxonomy" id="456493"/>
    <lineage>
        <taxon>Bacteria</taxon>
        <taxon>Bacillati</taxon>
        <taxon>Bacillota</taxon>
        <taxon>Bacilli</taxon>
        <taxon>Bacillales</taxon>
        <taxon>Paenibacillaceae</taxon>
        <taxon>Saccharibacillus</taxon>
    </lineage>
</organism>
<keyword evidence="2" id="KW-1185">Reference proteome</keyword>
<name>A0ACC6PI49_9BACL</name>
<dbReference type="Proteomes" id="UP001380953">
    <property type="component" value="Unassembled WGS sequence"/>
</dbReference>
<evidence type="ECO:0000313" key="1">
    <source>
        <dbReference type="EMBL" id="MEJ8306665.1"/>
    </source>
</evidence>
<reference evidence="1" key="1">
    <citation type="submission" date="2024-03" db="EMBL/GenBank/DDBJ databases">
        <title>Whole genome sequecning of epiphytes from Marcgravia umbellata leaves.</title>
        <authorList>
            <person name="Kumar G."/>
            <person name="Savka M.A."/>
        </authorList>
    </citation>
    <scope>NUCLEOTIDE SEQUENCE</scope>
    <source>
        <strain evidence="1">RIT_BL5</strain>
    </source>
</reference>
<dbReference type="EMBL" id="JBBKAR010000056">
    <property type="protein sequence ID" value="MEJ8306665.1"/>
    <property type="molecule type" value="Genomic_DNA"/>
</dbReference>
<comment type="caution">
    <text evidence="1">The sequence shown here is derived from an EMBL/GenBank/DDBJ whole genome shotgun (WGS) entry which is preliminary data.</text>
</comment>
<evidence type="ECO:0000313" key="2">
    <source>
        <dbReference type="Proteomes" id="UP001380953"/>
    </source>
</evidence>
<gene>
    <name evidence="1" type="ORF">WKI47_22370</name>
</gene>
<sequence>MAGGIIGNLMFAVGFKVKDRGLRDADSKIGALTKSVVGLGAAGVAAFAGLGVAAVSAASKFETSMSKVAGTTGQTAAQMEETREIAKNLYSNNFGADWDDLGSSISTVAQITGQTGSELENTTRNALLLRDTFGFEVADSIKGADTMMKQFGITSEQAYGLLAQGAENGLDKSGDLIDTANEYANQFKSLGFTAEEMFDTLGAGGENGAFMIDKVGDAIKEFNIRSKDASKTSIEAFQMLGLNADAMMQTFANGGPEAKQAFSDIVSMIADIEDPVQRNNIGVALMGSQFEDLEVKTIAAMGGARRQFDMTADKMAELNKIKFNSPGQAFEMFKRSLETGILIPIGERILPIMTKFGQWLADHRPQIEAFGNAVGDKLGGAFERAGQFISYSVPYLKQFGSQAAAAFGTAVTWAKNLWTEIQPTAEMIAVNLVGAVVALWPHIQSIAKSMYDVGKAVVTWKPFLPIVTGLTAGIVAYKAVVVTTCIATQVWTSITKIQTAATWAMTAATRAWSLAMAMNPIGLVIAAIVALVAAFVVAYQRSETFRNIVNGVWASIKVAWAATANFFTTTIPAVFNSIVSWVTNAWNTITASTSATWAAITGAIGAAWNTIVGAITTAVNGVVSFLSGAWEGVKSTVSGVGTFIGSTLSGAWEGVKTTFSSAINWIINKFNGMIGRLNSISISNPFTGEQIAGVNIPLIPTIDGSHKTGLDYVPYDGYVAELHKGEEVLTADEARQRRAQPAAARYASGGAAAPVFNINVEVSGGSGSPQEIAAEVARQLQAVIESAGRRLNVQGGTA</sequence>
<protein>
    <submittedName>
        <fullName evidence="1">Phage tail tape measure protein</fullName>
    </submittedName>
</protein>